<dbReference type="Gene3D" id="3.30.1490.190">
    <property type="match status" value="1"/>
</dbReference>
<keyword evidence="4" id="KW-0805">Transcription regulation</keyword>
<sequence>MTSRASPDMAPTGPAASEPVGFGTHDHGNCVTTAIAAAEAHCATEDLRFTPVRRAALEVLLREHRAMGAYELLGRLSDAGFGAQPPVAYRALDFLVSNGFVHKIERLNAFIACAHPGASHSPAFMICRLCEAVAEAHSAPARGALGEAARAAGFRIERTVVEALGVCPSCAKKAGA</sequence>
<gene>
    <name evidence="9" type="ORF">G5B40_14855</name>
</gene>
<evidence type="ECO:0000256" key="3">
    <source>
        <dbReference type="ARBA" id="ARBA00022833"/>
    </source>
</evidence>
<comment type="similarity">
    <text evidence="1">Belongs to the Fur family.</text>
</comment>
<dbReference type="GO" id="GO:0045892">
    <property type="term" value="P:negative regulation of DNA-templated transcription"/>
    <property type="evidence" value="ECO:0007669"/>
    <property type="project" value="TreeGrafter"/>
</dbReference>
<dbReference type="InterPro" id="IPR036388">
    <property type="entry name" value="WH-like_DNA-bd_sf"/>
</dbReference>
<evidence type="ECO:0000256" key="4">
    <source>
        <dbReference type="ARBA" id="ARBA00023015"/>
    </source>
</evidence>
<dbReference type="AlphaFoldDB" id="A0A7L5C2Y0"/>
<reference evidence="9 10" key="1">
    <citation type="submission" date="2020-02" db="EMBL/GenBank/DDBJ databases">
        <title>complete genome sequence of Rhodobacteraceae bacterium.</title>
        <authorList>
            <person name="Park J."/>
            <person name="Kim Y.-S."/>
            <person name="Kim K.-H."/>
        </authorList>
    </citation>
    <scope>NUCLEOTIDE SEQUENCE [LARGE SCALE GENOMIC DNA]</scope>
    <source>
        <strain evidence="9 10">RR4-56</strain>
    </source>
</reference>
<dbReference type="Proteomes" id="UP000503336">
    <property type="component" value="Chromosome"/>
</dbReference>
<evidence type="ECO:0000256" key="1">
    <source>
        <dbReference type="ARBA" id="ARBA00007957"/>
    </source>
</evidence>
<dbReference type="GO" id="GO:0003700">
    <property type="term" value="F:DNA-binding transcription factor activity"/>
    <property type="evidence" value="ECO:0007669"/>
    <property type="project" value="InterPro"/>
</dbReference>
<dbReference type="GO" id="GO:0000976">
    <property type="term" value="F:transcription cis-regulatory region binding"/>
    <property type="evidence" value="ECO:0007669"/>
    <property type="project" value="TreeGrafter"/>
</dbReference>
<evidence type="ECO:0000256" key="7">
    <source>
        <dbReference type="PIRSR" id="PIRSR602481-1"/>
    </source>
</evidence>
<evidence type="ECO:0000256" key="8">
    <source>
        <dbReference type="SAM" id="MobiDB-lite"/>
    </source>
</evidence>
<feature type="binding site" evidence="7">
    <location>
        <position position="127"/>
    </location>
    <ligand>
        <name>Zn(2+)</name>
        <dbReference type="ChEBI" id="CHEBI:29105"/>
    </ligand>
</feature>
<evidence type="ECO:0000256" key="6">
    <source>
        <dbReference type="ARBA" id="ARBA00023163"/>
    </source>
</evidence>
<dbReference type="Gene3D" id="1.10.10.10">
    <property type="entry name" value="Winged helix-like DNA-binding domain superfamily/Winged helix DNA-binding domain"/>
    <property type="match status" value="1"/>
</dbReference>
<evidence type="ECO:0000313" key="9">
    <source>
        <dbReference type="EMBL" id="QIE56604.1"/>
    </source>
</evidence>
<dbReference type="GO" id="GO:1900376">
    <property type="term" value="P:regulation of secondary metabolite biosynthetic process"/>
    <property type="evidence" value="ECO:0007669"/>
    <property type="project" value="TreeGrafter"/>
</dbReference>
<keyword evidence="2" id="KW-0678">Repressor</keyword>
<accession>A0A7L5C2Y0</accession>
<evidence type="ECO:0000256" key="2">
    <source>
        <dbReference type="ARBA" id="ARBA00022491"/>
    </source>
</evidence>
<keyword evidence="6" id="KW-0804">Transcription</keyword>
<keyword evidence="7" id="KW-0479">Metal-binding</keyword>
<dbReference type="GO" id="GO:0008270">
    <property type="term" value="F:zinc ion binding"/>
    <property type="evidence" value="ECO:0007669"/>
    <property type="project" value="TreeGrafter"/>
</dbReference>
<dbReference type="GO" id="GO:0005829">
    <property type="term" value="C:cytosol"/>
    <property type="evidence" value="ECO:0007669"/>
    <property type="project" value="TreeGrafter"/>
</dbReference>
<comment type="cofactor">
    <cofactor evidence="7">
        <name>Zn(2+)</name>
        <dbReference type="ChEBI" id="CHEBI:29105"/>
    </cofactor>
    <text evidence="7">Binds 1 zinc ion per subunit.</text>
</comment>
<dbReference type="InterPro" id="IPR002481">
    <property type="entry name" value="FUR"/>
</dbReference>
<keyword evidence="5" id="KW-0238">DNA-binding</keyword>
<feature type="region of interest" description="Disordered" evidence="8">
    <location>
        <begin position="1"/>
        <end position="21"/>
    </location>
</feature>
<dbReference type="InterPro" id="IPR036390">
    <property type="entry name" value="WH_DNA-bd_sf"/>
</dbReference>
<proteinExistence type="inferred from homology"/>
<protein>
    <submittedName>
        <fullName evidence="9">Transcriptional repressor</fullName>
    </submittedName>
</protein>
<feature type="binding site" evidence="7">
    <location>
        <position position="170"/>
    </location>
    <ligand>
        <name>Zn(2+)</name>
        <dbReference type="ChEBI" id="CHEBI:29105"/>
    </ligand>
</feature>
<feature type="binding site" evidence="7">
    <location>
        <position position="167"/>
    </location>
    <ligand>
        <name>Zn(2+)</name>
        <dbReference type="ChEBI" id="CHEBI:29105"/>
    </ligand>
</feature>
<dbReference type="EMBL" id="CP049056">
    <property type="protein sequence ID" value="QIE56604.1"/>
    <property type="molecule type" value="Genomic_DNA"/>
</dbReference>
<evidence type="ECO:0000313" key="10">
    <source>
        <dbReference type="Proteomes" id="UP000503336"/>
    </source>
</evidence>
<dbReference type="PANTHER" id="PTHR33202:SF6">
    <property type="entry name" value="ZINC UPTAKE REGULATION PROTEIN"/>
    <property type="match status" value="1"/>
</dbReference>
<organism evidence="9 10">
    <name type="scientific">Pikeienuella piscinae</name>
    <dbReference type="NCBI Taxonomy" id="2748098"/>
    <lineage>
        <taxon>Bacteria</taxon>
        <taxon>Pseudomonadati</taxon>
        <taxon>Pseudomonadota</taxon>
        <taxon>Alphaproteobacteria</taxon>
        <taxon>Rhodobacterales</taxon>
        <taxon>Paracoccaceae</taxon>
        <taxon>Pikeienuella</taxon>
    </lineage>
</organism>
<dbReference type="RefSeq" id="WP_165100059.1">
    <property type="nucleotide sequence ID" value="NZ_CP049056.1"/>
</dbReference>
<dbReference type="KEGG" id="hdh:G5B40_14855"/>
<name>A0A7L5C2Y0_9RHOB</name>
<keyword evidence="3 7" id="KW-0862">Zinc</keyword>
<dbReference type="SUPFAM" id="SSF46785">
    <property type="entry name" value="Winged helix' DNA-binding domain"/>
    <property type="match status" value="1"/>
</dbReference>
<keyword evidence="10" id="KW-1185">Reference proteome</keyword>
<dbReference type="InterPro" id="IPR043135">
    <property type="entry name" value="Fur_C"/>
</dbReference>
<feature type="binding site" evidence="7">
    <location>
        <position position="130"/>
    </location>
    <ligand>
        <name>Zn(2+)</name>
        <dbReference type="ChEBI" id="CHEBI:29105"/>
    </ligand>
</feature>
<evidence type="ECO:0000256" key="5">
    <source>
        <dbReference type="ARBA" id="ARBA00023125"/>
    </source>
</evidence>
<dbReference type="PANTHER" id="PTHR33202">
    <property type="entry name" value="ZINC UPTAKE REGULATION PROTEIN"/>
    <property type="match status" value="1"/>
</dbReference>